<dbReference type="CDD" id="cd19756">
    <property type="entry name" value="Bbox2"/>
    <property type="match status" value="1"/>
</dbReference>
<dbReference type="PANTHER" id="PTHR23354:SF122">
    <property type="entry name" value="GTPASE-ACTIVATING PROTEIN SKYWALKER"/>
    <property type="match status" value="1"/>
</dbReference>
<dbReference type="PROSITE" id="PS50119">
    <property type="entry name" value="ZF_BBOX"/>
    <property type="match status" value="1"/>
</dbReference>
<dbReference type="OrthoDB" id="25620at2759"/>
<proteinExistence type="predicted"/>
<dbReference type="InterPro" id="IPR000315">
    <property type="entry name" value="Znf_B-box"/>
</dbReference>
<reference evidence="4 5" key="1">
    <citation type="submission" date="2014-06" db="EMBL/GenBank/DDBJ databases">
        <authorList>
            <person name="Swart Estienne"/>
        </authorList>
    </citation>
    <scope>NUCLEOTIDE SEQUENCE [LARGE SCALE GENOMIC DNA]</scope>
    <source>
        <strain evidence="4 5">130c</strain>
    </source>
</reference>
<dbReference type="InterPro" id="IPR006571">
    <property type="entry name" value="TLDc_dom"/>
</dbReference>
<feature type="domain" description="B box-type" evidence="2">
    <location>
        <begin position="17"/>
        <end position="57"/>
    </location>
</feature>
<keyword evidence="5" id="KW-1185">Reference proteome</keyword>
<organism evidence="4 5">
    <name type="scientific">Stylonychia lemnae</name>
    <name type="common">Ciliate</name>
    <dbReference type="NCBI Taxonomy" id="5949"/>
    <lineage>
        <taxon>Eukaryota</taxon>
        <taxon>Sar</taxon>
        <taxon>Alveolata</taxon>
        <taxon>Ciliophora</taxon>
        <taxon>Intramacronucleata</taxon>
        <taxon>Spirotrichea</taxon>
        <taxon>Stichotrichia</taxon>
        <taxon>Sporadotrichida</taxon>
        <taxon>Oxytrichidae</taxon>
        <taxon>Stylonychinae</taxon>
        <taxon>Stylonychia</taxon>
    </lineage>
</organism>
<dbReference type="PROSITE" id="PS51886">
    <property type="entry name" value="TLDC"/>
    <property type="match status" value="1"/>
</dbReference>
<feature type="domain" description="TLDc" evidence="3">
    <location>
        <begin position="209"/>
        <end position="385"/>
    </location>
</feature>
<dbReference type="Proteomes" id="UP000039865">
    <property type="component" value="Unassembled WGS sequence"/>
</dbReference>
<dbReference type="Gene3D" id="3.30.160.60">
    <property type="entry name" value="Classic Zinc Finger"/>
    <property type="match status" value="1"/>
</dbReference>
<keyword evidence="1" id="KW-0863">Zinc-finger</keyword>
<dbReference type="SUPFAM" id="SSF57845">
    <property type="entry name" value="B-box zinc-binding domain"/>
    <property type="match status" value="1"/>
</dbReference>
<evidence type="ECO:0000256" key="1">
    <source>
        <dbReference type="PROSITE-ProRule" id="PRU00024"/>
    </source>
</evidence>
<keyword evidence="1" id="KW-0479">Metal-binding</keyword>
<evidence type="ECO:0000313" key="4">
    <source>
        <dbReference type="EMBL" id="CDW73702.1"/>
    </source>
</evidence>
<dbReference type="AlphaFoldDB" id="A0A077ZWN5"/>
<evidence type="ECO:0000313" key="5">
    <source>
        <dbReference type="Proteomes" id="UP000039865"/>
    </source>
</evidence>
<dbReference type="PANTHER" id="PTHR23354">
    <property type="entry name" value="NUCLEOLAR PROTEIN 7/ESTROGEN RECEPTOR COACTIVATOR-RELATED"/>
    <property type="match status" value="1"/>
</dbReference>
<evidence type="ECO:0000259" key="2">
    <source>
        <dbReference type="PROSITE" id="PS50119"/>
    </source>
</evidence>
<dbReference type="InParanoid" id="A0A077ZWN5"/>
<evidence type="ECO:0000259" key="3">
    <source>
        <dbReference type="PROSITE" id="PS51886"/>
    </source>
</evidence>
<dbReference type="EMBL" id="CCKQ01002592">
    <property type="protein sequence ID" value="CDW73702.1"/>
    <property type="molecule type" value="Genomic_DNA"/>
</dbReference>
<sequence>MYLLRSLQNHDFYMINCDEHLNKKARSYCKTQNKIVCSKCLQTDLHSHLQRGQKTHFALEQKFLDESFSKMIPILTEEIYQIQILMDNINSFINKERSFSASEIEKMINKNCYVIQQSDLDDKLKNNFKQNSDVLNFISNFSETFQQINQINNEESKEQQQDQKVDLQSNHLKNKTSLAQQKSLKEQLEKETLSKLMEQDKTKYLEFRRLVDFHLGKLSKNIRVKNKLLPITGQTNLIYKATRDGFTANHFHQKCDNQGPTISIILSEHGQVFGGYTSISWKQVNEYIQDSAAFVFSLTKNSLHQQFQNFEKGVIHNIANLMIFGSGHDIFISNNCSQNNSASVCYLGGTYMTLQGQKLYDQQAKDHLAGGSFFKVIEIEVYQVVS</sequence>
<name>A0A077ZWN5_STYLE</name>
<keyword evidence="1" id="KW-0862">Zinc</keyword>
<dbReference type="Pfam" id="PF00643">
    <property type="entry name" value="zf-B_box"/>
    <property type="match status" value="1"/>
</dbReference>
<dbReference type="Pfam" id="PF07534">
    <property type="entry name" value="TLD"/>
    <property type="match status" value="1"/>
</dbReference>
<gene>
    <name evidence="4" type="primary">Contig8162.g8705</name>
    <name evidence="4" type="ORF">STYLEM_2688</name>
</gene>
<dbReference type="SMART" id="SM00584">
    <property type="entry name" value="TLDc"/>
    <property type="match status" value="1"/>
</dbReference>
<protein>
    <submittedName>
        <fullName evidence="4">Tldc domain-containing protein</fullName>
    </submittedName>
</protein>
<accession>A0A077ZWN5</accession>
<dbReference type="GO" id="GO:0008270">
    <property type="term" value="F:zinc ion binding"/>
    <property type="evidence" value="ECO:0007669"/>
    <property type="project" value="UniProtKB-KW"/>
</dbReference>